<dbReference type="InterPro" id="IPR036515">
    <property type="entry name" value="Transposase_17_sf"/>
</dbReference>
<dbReference type="Proteomes" id="UP000034081">
    <property type="component" value="Unassembled WGS sequence"/>
</dbReference>
<dbReference type="AlphaFoldDB" id="A0A0G0L4G0"/>
<dbReference type="EMBL" id="LBVL01000003">
    <property type="protein sequence ID" value="KKQ85907.1"/>
    <property type="molecule type" value="Genomic_DNA"/>
</dbReference>
<dbReference type="SUPFAM" id="SSF143422">
    <property type="entry name" value="Transposase IS200-like"/>
    <property type="match status" value="1"/>
</dbReference>
<protein>
    <recommendedName>
        <fullName evidence="1">Transposase IS200-like domain-containing protein</fullName>
    </recommendedName>
</protein>
<dbReference type="Pfam" id="PF01797">
    <property type="entry name" value="Y1_Tnp"/>
    <property type="match status" value="1"/>
</dbReference>
<dbReference type="GO" id="GO:0006313">
    <property type="term" value="P:DNA transposition"/>
    <property type="evidence" value="ECO:0007669"/>
    <property type="project" value="InterPro"/>
</dbReference>
<dbReference type="PANTHER" id="PTHR34322">
    <property type="entry name" value="TRANSPOSASE, Y1_TNP DOMAIN-CONTAINING"/>
    <property type="match status" value="1"/>
</dbReference>
<dbReference type="STRING" id="1618570.UT08_C0003G0070"/>
<dbReference type="InterPro" id="IPR002686">
    <property type="entry name" value="Transposase_17"/>
</dbReference>
<name>A0A0G0L4G0_9BACT</name>
<feature type="domain" description="Transposase IS200-like" evidence="1">
    <location>
        <begin position="9"/>
        <end position="153"/>
    </location>
</feature>
<dbReference type="GO" id="GO:0004803">
    <property type="term" value="F:transposase activity"/>
    <property type="evidence" value="ECO:0007669"/>
    <property type="project" value="InterPro"/>
</dbReference>
<gene>
    <name evidence="2" type="ORF">UT08_C0003G0070</name>
</gene>
<organism evidence="2 3">
    <name type="scientific">Candidatus Woesebacteria bacterium GW2011_GWB1_38_8</name>
    <dbReference type="NCBI Taxonomy" id="1618570"/>
    <lineage>
        <taxon>Bacteria</taxon>
        <taxon>Candidatus Woeseibacteriota</taxon>
    </lineage>
</organism>
<sequence length="226" mass="27617">MPLRKTLLVNQQHYHVFNRSIAKEPIFLRSKDYIRFNNLVDYYRFKKPSLRYSFYYRLEISDKAEYLRNLHESGEKLVQILAFCWMPTHYHLLLKQLSDNGISDFLRNLQNSYAKYFNTKYQRSGSLFQEMFKAVIIQSDEQLTHIIRYIHLNPLTDYLLKDIKEIETYKWTSFPSYITSNQKSFVETNFILKHFKNSERLKIFTYNQVDYQRKLSRLKHLSLERY</sequence>
<evidence type="ECO:0000259" key="1">
    <source>
        <dbReference type="SMART" id="SM01321"/>
    </source>
</evidence>
<evidence type="ECO:0000313" key="2">
    <source>
        <dbReference type="EMBL" id="KKQ85907.1"/>
    </source>
</evidence>
<dbReference type="SMART" id="SM01321">
    <property type="entry name" value="Y1_Tnp"/>
    <property type="match status" value="1"/>
</dbReference>
<reference evidence="2 3" key="1">
    <citation type="journal article" date="2015" name="Nature">
        <title>rRNA introns, odd ribosomes, and small enigmatic genomes across a large radiation of phyla.</title>
        <authorList>
            <person name="Brown C.T."/>
            <person name="Hug L.A."/>
            <person name="Thomas B.C."/>
            <person name="Sharon I."/>
            <person name="Castelle C.J."/>
            <person name="Singh A."/>
            <person name="Wilkins M.J."/>
            <person name="Williams K.H."/>
            <person name="Banfield J.F."/>
        </authorList>
    </citation>
    <scope>NUCLEOTIDE SEQUENCE [LARGE SCALE GENOMIC DNA]</scope>
</reference>
<accession>A0A0G0L4G0</accession>
<dbReference type="Gene3D" id="3.30.70.1290">
    <property type="entry name" value="Transposase IS200-like"/>
    <property type="match status" value="1"/>
</dbReference>
<dbReference type="PANTHER" id="PTHR34322:SF2">
    <property type="entry name" value="TRANSPOSASE IS200-LIKE DOMAIN-CONTAINING PROTEIN"/>
    <property type="match status" value="1"/>
</dbReference>
<evidence type="ECO:0000313" key="3">
    <source>
        <dbReference type="Proteomes" id="UP000034081"/>
    </source>
</evidence>
<proteinExistence type="predicted"/>
<dbReference type="GO" id="GO:0003677">
    <property type="term" value="F:DNA binding"/>
    <property type="evidence" value="ECO:0007669"/>
    <property type="project" value="InterPro"/>
</dbReference>
<comment type="caution">
    <text evidence="2">The sequence shown here is derived from an EMBL/GenBank/DDBJ whole genome shotgun (WGS) entry which is preliminary data.</text>
</comment>